<dbReference type="Gene3D" id="3.30.70.270">
    <property type="match status" value="1"/>
</dbReference>
<dbReference type="PROSITE" id="PS50887">
    <property type="entry name" value="GGDEF"/>
    <property type="match status" value="1"/>
</dbReference>
<name>A0ABT4BAR5_9ACTN</name>
<keyword evidence="1" id="KW-1133">Transmembrane helix</keyword>
<dbReference type="RefSeq" id="WP_267568150.1">
    <property type="nucleotide sequence ID" value="NZ_JAPNTZ010000016.1"/>
</dbReference>
<dbReference type="InterPro" id="IPR043128">
    <property type="entry name" value="Rev_trsase/Diguanyl_cyclase"/>
</dbReference>
<dbReference type="PANTHER" id="PTHR46663">
    <property type="entry name" value="DIGUANYLATE CYCLASE DGCT-RELATED"/>
    <property type="match status" value="1"/>
</dbReference>
<dbReference type="NCBIfam" id="TIGR00254">
    <property type="entry name" value="GGDEF"/>
    <property type="match status" value="1"/>
</dbReference>
<dbReference type="InterPro" id="IPR029787">
    <property type="entry name" value="Nucleotide_cyclase"/>
</dbReference>
<feature type="transmembrane region" description="Helical" evidence="1">
    <location>
        <begin position="81"/>
        <end position="104"/>
    </location>
</feature>
<evidence type="ECO:0000313" key="3">
    <source>
        <dbReference type="EMBL" id="MCY1143618.1"/>
    </source>
</evidence>
<feature type="transmembrane region" description="Helical" evidence="1">
    <location>
        <begin position="116"/>
        <end position="138"/>
    </location>
</feature>
<feature type="transmembrane region" description="Helical" evidence="1">
    <location>
        <begin position="150"/>
        <end position="169"/>
    </location>
</feature>
<gene>
    <name evidence="3" type="ORF">OWR29_36930</name>
</gene>
<evidence type="ECO:0000313" key="4">
    <source>
        <dbReference type="Proteomes" id="UP001151002"/>
    </source>
</evidence>
<proteinExistence type="predicted"/>
<keyword evidence="1" id="KW-0812">Transmembrane</keyword>
<dbReference type="InterPro" id="IPR052163">
    <property type="entry name" value="DGC-Regulatory_Protein"/>
</dbReference>
<reference evidence="3" key="1">
    <citation type="submission" date="2022-11" db="EMBL/GenBank/DDBJ databases">
        <authorList>
            <person name="Somphong A."/>
            <person name="Phongsopitanun W."/>
        </authorList>
    </citation>
    <scope>NUCLEOTIDE SEQUENCE</scope>
    <source>
        <strain evidence="3">Pm04-4</strain>
    </source>
</reference>
<evidence type="ECO:0000256" key="1">
    <source>
        <dbReference type="SAM" id="Phobius"/>
    </source>
</evidence>
<dbReference type="Proteomes" id="UP001151002">
    <property type="component" value="Unassembled WGS sequence"/>
</dbReference>
<feature type="transmembrane region" description="Helical" evidence="1">
    <location>
        <begin position="181"/>
        <end position="202"/>
    </location>
</feature>
<dbReference type="PANTHER" id="PTHR46663:SF2">
    <property type="entry name" value="GGDEF DOMAIN-CONTAINING PROTEIN"/>
    <property type="match status" value="1"/>
</dbReference>
<evidence type="ECO:0000259" key="2">
    <source>
        <dbReference type="PROSITE" id="PS50887"/>
    </source>
</evidence>
<accession>A0ABT4BAR5</accession>
<feature type="transmembrane region" description="Helical" evidence="1">
    <location>
        <begin position="209"/>
        <end position="227"/>
    </location>
</feature>
<dbReference type="SUPFAM" id="SSF55073">
    <property type="entry name" value="Nucleotide cyclase"/>
    <property type="match status" value="1"/>
</dbReference>
<keyword evidence="1" id="KW-0472">Membrane</keyword>
<dbReference type="SMART" id="SM00267">
    <property type="entry name" value="GGDEF"/>
    <property type="match status" value="1"/>
</dbReference>
<comment type="caution">
    <text evidence="3">The sequence shown here is derived from an EMBL/GenBank/DDBJ whole genome shotgun (WGS) entry which is preliminary data.</text>
</comment>
<dbReference type="Pfam" id="PF00990">
    <property type="entry name" value="GGDEF"/>
    <property type="match status" value="1"/>
</dbReference>
<feature type="transmembrane region" description="Helical" evidence="1">
    <location>
        <begin position="306"/>
        <end position="327"/>
    </location>
</feature>
<dbReference type="CDD" id="cd01949">
    <property type="entry name" value="GGDEF"/>
    <property type="match status" value="1"/>
</dbReference>
<dbReference type="InterPro" id="IPR000160">
    <property type="entry name" value="GGDEF_dom"/>
</dbReference>
<feature type="domain" description="GGDEF" evidence="2">
    <location>
        <begin position="397"/>
        <end position="530"/>
    </location>
</feature>
<sequence length="531" mass="55946">MDVRQGRAVRARDRWGRADRLLVGLLGGTAALVALYAADFATTGVQVVTAWVAVAAIHVCLAGVARSTARMPGLSAPARRFWWSVAVAGVIYLLGDLAQVVVAARDPYAPFAATGGTIQMVTLALGSAGLMFTLLTVPLGFRSSRERTRFWLDVATVMVAAVVVGWYLVVPERPAALLDMAAPVLAGPVVILLCVFVVAKLVMSGTAPFTRLCGLIGAGGAAVKSGADALGRDGLTDSRLHLFLACTVVAHALLTIALRANQIQLAGRPEALRLRRRKPYSLLPYGSIAVTYLLLTIAVVRDEPVTVAVGLAGAAVSTLLVVVRQLVAFRDNARLLDELDAKVRELHLTQEGLHASLAERDALAARLRHHAFHDGLTGLPNRVLYAERLDAALAEGRPVVAMLIDLDGFKQVNDQWGHAAGDSVLREVAGRLRACLRDGDTVARIGGDEFAVLLQPGPDDDLHDVAARIIRTVEQPVAVEGGGSARVGASVGIAVATAATDSGNALLREADRAMYAVKRDGKGAYALAPAR</sequence>
<keyword evidence="4" id="KW-1185">Reference proteome</keyword>
<dbReference type="EMBL" id="JAPNTZ010000016">
    <property type="protein sequence ID" value="MCY1143618.1"/>
    <property type="molecule type" value="Genomic_DNA"/>
</dbReference>
<feature type="transmembrane region" description="Helical" evidence="1">
    <location>
        <begin position="282"/>
        <end position="300"/>
    </location>
</feature>
<feature type="transmembrane region" description="Helical" evidence="1">
    <location>
        <begin position="239"/>
        <end position="261"/>
    </location>
</feature>
<organism evidence="3 4">
    <name type="scientific">Paractinoplanes pyxinae</name>
    <dbReference type="NCBI Taxonomy" id="2997416"/>
    <lineage>
        <taxon>Bacteria</taxon>
        <taxon>Bacillati</taxon>
        <taxon>Actinomycetota</taxon>
        <taxon>Actinomycetes</taxon>
        <taxon>Micromonosporales</taxon>
        <taxon>Micromonosporaceae</taxon>
        <taxon>Paractinoplanes</taxon>
    </lineage>
</organism>
<protein>
    <submittedName>
        <fullName evidence="3">GGDEF domain-containing protein</fullName>
    </submittedName>
</protein>
<feature type="transmembrane region" description="Helical" evidence="1">
    <location>
        <begin position="50"/>
        <end position="69"/>
    </location>
</feature>
<feature type="transmembrane region" description="Helical" evidence="1">
    <location>
        <begin position="21"/>
        <end position="38"/>
    </location>
</feature>